<feature type="region of interest" description="Disordered" evidence="1">
    <location>
        <begin position="232"/>
        <end position="279"/>
    </location>
</feature>
<dbReference type="GeneID" id="19166837"/>
<dbReference type="InterPro" id="IPR004827">
    <property type="entry name" value="bZIP"/>
</dbReference>
<dbReference type="EMBL" id="AMGY01000002">
    <property type="protein sequence ID" value="EXJ89640.1"/>
    <property type="molecule type" value="Genomic_DNA"/>
</dbReference>
<evidence type="ECO:0000313" key="4">
    <source>
        <dbReference type="Proteomes" id="UP000019478"/>
    </source>
</evidence>
<dbReference type="SUPFAM" id="SSF57959">
    <property type="entry name" value="Leucine zipper domain"/>
    <property type="match status" value="1"/>
</dbReference>
<dbReference type="InterPro" id="IPR052635">
    <property type="entry name" value="Sec_Metab_Biosynth_Reg"/>
</dbReference>
<dbReference type="Proteomes" id="UP000019478">
    <property type="component" value="Unassembled WGS sequence"/>
</dbReference>
<feature type="region of interest" description="Disordered" evidence="1">
    <location>
        <begin position="357"/>
        <end position="419"/>
    </location>
</feature>
<dbReference type="PROSITE" id="PS00036">
    <property type="entry name" value="BZIP_BASIC"/>
    <property type="match status" value="1"/>
</dbReference>
<feature type="region of interest" description="Disordered" evidence="1">
    <location>
        <begin position="66"/>
        <end position="180"/>
    </location>
</feature>
<name>W9YIX8_9EURO</name>
<dbReference type="PANTHER" id="PTHR39607">
    <property type="entry name" value="XANTHOCILLIN BIOSYNTHESIS CLUSTER TRANSCRIPTION FACTOR XANC-RELATED"/>
    <property type="match status" value="1"/>
</dbReference>
<proteinExistence type="predicted"/>
<dbReference type="InterPro" id="IPR046347">
    <property type="entry name" value="bZIP_sf"/>
</dbReference>
<feature type="compositionally biased region" description="Low complexity" evidence="1">
    <location>
        <begin position="244"/>
        <end position="257"/>
    </location>
</feature>
<dbReference type="RefSeq" id="XP_007731037.1">
    <property type="nucleotide sequence ID" value="XM_007732847.1"/>
</dbReference>
<sequence>MDSDNADGLPEHRPQERDPTIEEEEWTQTPDRKAKKRMQNRVAQRTYRQRMKTRVEELQAKLDLLEGAQQPVGSGGASASTSTSTSRADTPHGAISRAGDERGGGTGTGPRTRTGIDETLCNFQQASRYMGGGSGSRDYQPLAPPPASANLFARRSGSSASTPGAGTGNGPGPSMTDLAGASLPLSLSAAGQLRRTPTQSFSAPVARGDTRSVGMQLLDNLSLHSPYHRDSVGQWDYFGPGALQQQQQQQKHQQQHQQHQHQQHQQQQQHMNPPPVHRLSDNMALMDAAMSGRPDDTSVTGNNNNSSVPMDYEALAFGNRSTLSASGGGSGTIWGEASPSNNSSLCADYMQLSSTLNLNSSPHESRKATTTGPGPPAMTAPTTTTANNPDTLSLSPSTTQPAPAPAPPPASAPLPPASNAPLEERVRHVADEARRVGCPDLAALVMEYHNIFVDDESNMLMGNEGSETRRLPRLIATLRYAMQEWKDWERRGFPLD</sequence>
<organism evidence="3 4">
    <name type="scientific">Capronia epimyces CBS 606.96</name>
    <dbReference type="NCBI Taxonomy" id="1182542"/>
    <lineage>
        <taxon>Eukaryota</taxon>
        <taxon>Fungi</taxon>
        <taxon>Dikarya</taxon>
        <taxon>Ascomycota</taxon>
        <taxon>Pezizomycotina</taxon>
        <taxon>Eurotiomycetes</taxon>
        <taxon>Chaetothyriomycetidae</taxon>
        <taxon>Chaetothyriales</taxon>
        <taxon>Herpotrichiellaceae</taxon>
        <taxon>Capronia</taxon>
    </lineage>
</organism>
<dbReference type="HOGENOM" id="CLU_549804_0_0_1"/>
<evidence type="ECO:0000256" key="1">
    <source>
        <dbReference type="SAM" id="MobiDB-lite"/>
    </source>
</evidence>
<gene>
    <name evidence="3" type="ORF">A1O3_02707</name>
</gene>
<evidence type="ECO:0000259" key="2">
    <source>
        <dbReference type="PROSITE" id="PS00036"/>
    </source>
</evidence>
<comment type="caution">
    <text evidence="3">The sequence shown here is derived from an EMBL/GenBank/DDBJ whole genome shotgun (WGS) entry which is preliminary data.</text>
</comment>
<feature type="compositionally biased region" description="Low complexity" evidence="1">
    <location>
        <begin position="77"/>
        <end position="86"/>
    </location>
</feature>
<feature type="compositionally biased region" description="Low complexity" evidence="1">
    <location>
        <begin position="379"/>
        <end position="401"/>
    </location>
</feature>
<accession>W9YIX8</accession>
<reference evidence="3 4" key="1">
    <citation type="submission" date="2013-03" db="EMBL/GenBank/DDBJ databases">
        <title>The Genome Sequence of Capronia epimyces CBS 606.96.</title>
        <authorList>
            <consortium name="The Broad Institute Genomics Platform"/>
            <person name="Cuomo C."/>
            <person name="de Hoog S."/>
            <person name="Gorbushina A."/>
            <person name="Walker B."/>
            <person name="Young S.K."/>
            <person name="Zeng Q."/>
            <person name="Gargeya S."/>
            <person name="Fitzgerald M."/>
            <person name="Haas B."/>
            <person name="Abouelleil A."/>
            <person name="Allen A.W."/>
            <person name="Alvarado L."/>
            <person name="Arachchi H.M."/>
            <person name="Berlin A.M."/>
            <person name="Chapman S.B."/>
            <person name="Gainer-Dewar J."/>
            <person name="Goldberg J."/>
            <person name="Griggs A."/>
            <person name="Gujja S."/>
            <person name="Hansen M."/>
            <person name="Howarth C."/>
            <person name="Imamovic A."/>
            <person name="Ireland A."/>
            <person name="Larimer J."/>
            <person name="McCowan C."/>
            <person name="Murphy C."/>
            <person name="Pearson M."/>
            <person name="Poon T.W."/>
            <person name="Priest M."/>
            <person name="Roberts A."/>
            <person name="Saif S."/>
            <person name="Shea T."/>
            <person name="Sisk P."/>
            <person name="Sykes S."/>
            <person name="Wortman J."/>
            <person name="Nusbaum C."/>
            <person name="Birren B."/>
        </authorList>
    </citation>
    <scope>NUCLEOTIDE SEQUENCE [LARGE SCALE GENOMIC DNA]</scope>
    <source>
        <strain evidence="3 4">CBS 606.96</strain>
    </source>
</reference>
<dbReference type="OrthoDB" id="4363578at2759"/>
<feature type="compositionally biased region" description="Pro residues" evidence="1">
    <location>
        <begin position="402"/>
        <end position="418"/>
    </location>
</feature>
<dbReference type="AlphaFoldDB" id="W9YIX8"/>
<dbReference type="Gene3D" id="1.20.5.170">
    <property type="match status" value="1"/>
</dbReference>
<feature type="region of interest" description="Disordered" evidence="1">
    <location>
        <begin position="1"/>
        <end position="50"/>
    </location>
</feature>
<dbReference type="GO" id="GO:0003700">
    <property type="term" value="F:DNA-binding transcription factor activity"/>
    <property type="evidence" value="ECO:0007669"/>
    <property type="project" value="InterPro"/>
</dbReference>
<evidence type="ECO:0000313" key="3">
    <source>
        <dbReference type="EMBL" id="EXJ89640.1"/>
    </source>
</evidence>
<keyword evidence="4" id="KW-1185">Reference proteome</keyword>
<dbReference type="PANTHER" id="PTHR39607:SF1">
    <property type="entry name" value="B-ZIP TRANSCRIPTION FACTOR (EUROFUNG)"/>
    <property type="match status" value="1"/>
</dbReference>
<protein>
    <recommendedName>
        <fullName evidence="2">BZIP domain-containing protein</fullName>
    </recommendedName>
</protein>
<feature type="compositionally biased region" description="Basic and acidic residues" evidence="1">
    <location>
        <begin position="9"/>
        <end position="20"/>
    </location>
</feature>
<feature type="domain" description="BZIP" evidence="2">
    <location>
        <begin position="35"/>
        <end position="50"/>
    </location>
</feature>
<dbReference type="Pfam" id="PF00170">
    <property type="entry name" value="bZIP_1"/>
    <property type="match status" value="1"/>
</dbReference>
<dbReference type="CDD" id="cd14688">
    <property type="entry name" value="bZIP_YAP"/>
    <property type="match status" value="1"/>
</dbReference>